<evidence type="ECO:0000256" key="2">
    <source>
        <dbReference type="SAM" id="SignalP"/>
    </source>
</evidence>
<evidence type="ECO:0000313" key="3">
    <source>
        <dbReference type="EMBL" id="KAF1689102.1"/>
    </source>
</evidence>
<gene>
    <name evidence="3" type="ORF">CR938_07035</name>
</gene>
<sequence>MRALHVLALALLLPLAACGRSDPPADADRAPAGLSRTSQKAWQLARDNLARRNIGIGGKSGLTVQMGRIEDLPEAEITPQGDLLIEGRPVELDETQRGQLLAYREQLVDLAAEGAALGAEGARLGMKAATGAVMAMLTGNREQYKHRLKAEGSRIEEQAGRLVCARLPDLMARQQALAAAIPEFGPYATLTRADIDDCGKRGRKWQMAVNDDRADGTPQEGGWDPAAEADAAAARVDDAR</sequence>
<keyword evidence="4" id="KW-1185">Reference proteome</keyword>
<feature type="region of interest" description="Disordered" evidence="1">
    <location>
        <begin position="210"/>
        <end position="240"/>
    </location>
</feature>
<dbReference type="RefSeq" id="WP_162124326.1">
    <property type="nucleotide sequence ID" value="NZ_PDWK01000027.1"/>
</dbReference>
<feature type="chain" id="PRO_5038115778" description="DUF2884 family protein" evidence="2">
    <location>
        <begin position="20"/>
        <end position="240"/>
    </location>
</feature>
<comment type="caution">
    <text evidence="3">The sequence shown here is derived from an EMBL/GenBank/DDBJ whole genome shotgun (WGS) entry which is preliminary data.</text>
</comment>
<evidence type="ECO:0000313" key="4">
    <source>
        <dbReference type="Proteomes" id="UP000717981"/>
    </source>
</evidence>
<dbReference type="OrthoDB" id="6057407at2"/>
<evidence type="ECO:0000256" key="1">
    <source>
        <dbReference type="SAM" id="MobiDB-lite"/>
    </source>
</evidence>
<reference evidence="3" key="1">
    <citation type="submission" date="2017-10" db="EMBL/GenBank/DDBJ databases">
        <title>Whole genome sequencing of members of genus Pseudoxanthomonas.</title>
        <authorList>
            <person name="Kumar S."/>
            <person name="Bansal K."/>
            <person name="Kaur A."/>
            <person name="Patil P."/>
            <person name="Sharma S."/>
            <person name="Patil P.B."/>
        </authorList>
    </citation>
    <scope>NUCLEOTIDE SEQUENCE</scope>
    <source>
        <strain evidence="3">DSM 22914</strain>
    </source>
</reference>
<dbReference type="EMBL" id="PDWK01000027">
    <property type="protein sequence ID" value="KAF1689102.1"/>
    <property type="molecule type" value="Genomic_DNA"/>
</dbReference>
<dbReference type="AlphaFoldDB" id="A0A921P0U3"/>
<organism evidence="3 4">
    <name type="scientific">Pseudoxanthomonas taiwanensis</name>
    <dbReference type="NCBI Taxonomy" id="176598"/>
    <lineage>
        <taxon>Bacteria</taxon>
        <taxon>Pseudomonadati</taxon>
        <taxon>Pseudomonadota</taxon>
        <taxon>Gammaproteobacteria</taxon>
        <taxon>Lysobacterales</taxon>
        <taxon>Lysobacteraceae</taxon>
        <taxon>Pseudoxanthomonas</taxon>
    </lineage>
</organism>
<dbReference type="Proteomes" id="UP000717981">
    <property type="component" value="Unassembled WGS sequence"/>
</dbReference>
<accession>A0A921P0U3</accession>
<keyword evidence="2" id="KW-0732">Signal</keyword>
<evidence type="ECO:0008006" key="5">
    <source>
        <dbReference type="Google" id="ProtNLM"/>
    </source>
</evidence>
<feature type="compositionally biased region" description="Low complexity" evidence="1">
    <location>
        <begin position="224"/>
        <end position="234"/>
    </location>
</feature>
<proteinExistence type="predicted"/>
<feature type="signal peptide" evidence="2">
    <location>
        <begin position="1"/>
        <end position="19"/>
    </location>
</feature>
<protein>
    <recommendedName>
        <fullName evidence="5">DUF2884 family protein</fullName>
    </recommendedName>
</protein>
<name>A0A921P0U3_9GAMM</name>